<proteinExistence type="predicted"/>
<name>A0A412FFB7_9BACE</name>
<dbReference type="AlphaFoldDB" id="A0A412FFB7"/>
<organism evidence="1 2">
    <name type="scientific">Bacteroides caccae</name>
    <dbReference type="NCBI Taxonomy" id="47678"/>
    <lineage>
        <taxon>Bacteria</taxon>
        <taxon>Pseudomonadati</taxon>
        <taxon>Bacteroidota</taxon>
        <taxon>Bacteroidia</taxon>
        <taxon>Bacteroidales</taxon>
        <taxon>Bacteroidaceae</taxon>
        <taxon>Bacteroides</taxon>
    </lineage>
</organism>
<evidence type="ECO:0000313" key="2">
    <source>
        <dbReference type="Proteomes" id="UP000284205"/>
    </source>
</evidence>
<gene>
    <name evidence="1" type="ORF">DWY26_19900</name>
</gene>
<dbReference type="RefSeq" id="WP_032837958.1">
    <property type="nucleotide sequence ID" value="NZ_JALDMH010000005.1"/>
</dbReference>
<accession>A0A412FFB7</accession>
<dbReference type="EMBL" id="QRUO01000026">
    <property type="protein sequence ID" value="RGR66799.1"/>
    <property type="molecule type" value="Genomic_DNA"/>
</dbReference>
<sequence>MALAFGKRADVFSDEKIYYNSWEVTSGIMYVWKNWNFSGLMKWRLGNSYAFWEKSMNPYVVSDMRHYLPDTEKQLTLRVAWKFKFGHQRKSASQRIENSGGESAVF</sequence>
<evidence type="ECO:0000313" key="1">
    <source>
        <dbReference type="EMBL" id="RGR66799.1"/>
    </source>
</evidence>
<reference evidence="1 2" key="1">
    <citation type="submission" date="2018-08" db="EMBL/GenBank/DDBJ databases">
        <title>A genome reference for cultivated species of the human gut microbiota.</title>
        <authorList>
            <person name="Zou Y."/>
            <person name="Xue W."/>
            <person name="Luo G."/>
        </authorList>
    </citation>
    <scope>NUCLEOTIDE SEQUENCE [LARGE SCALE GENOMIC DNA]</scope>
    <source>
        <strain evidence="1 2">AF24-29LB</strain>
    </source>
</reference>
<protein>
    <submittedName>
        <fullName evidence="1">Uncharacterized protein</fullName>
    </submittedName>
</protein>
<dbReference type="Proteomes" id="UP000284205">
    <property type="component" value="Unassembled WGS sequence"/>
</dbReference>
<comment type="caution">
    <text evidence="1">The sequence shown here is derived from an EMBL/GenBank/DDBJ whole genome shotgun (WGS) entry which is preliminary data.</text>
</comment>